<protein>
    <recommendedName>
        <fullName evidence="2">Peptidase M20 dimerisation domain-containing protein</fullName>
    </recommendedName>
</protein>
<dbReference type="GO" id="GO:0016787">
    <property type="term" value="F:hydrolase activity"/>
    <property type="evidence" value="ECO:0007669"/>
    <property type="project" value="InterPro"/>
</dbReference>
<dbReference type="InterPro" id="IPR036264">
    <property type="entry name" value="Bact_exopeptidase_dim_dom"/>
</dbReference>
<dbReference type="Gene3D" id="3.30.70.360">
    <property type="match status" value="1"/>
</dbReference>
<reference evidence="3 4" key="1">
    <citation type="submission" date="2016-08" db="EMBL/GenBank/DDBJ databases">
        <title>Genome of Bacillus solimangrovi GH2-4.</title>
        <authorList>
            <person name="Lim S."/>
            <person name="Kim B.-C."/>
        </authorList>
    </citation>
    <scope>NUCLEOTIDE SEQUENCE [LARGE SCALE GENOMIC DNA]</scope>
    <source>
        <strain evidence="3 4">GH2-4</strain>
    </source>
</reference>
<dbReference type="InterPro" id="IPR002933">
    <property type="entry name" value="Peptidase_M20"/>
</dbReference>
<evidence type="ECO:0000256" key="1">
    <source>
        <dbReference type="PIRSR" id="PIRSR005962-1"/>
    </source>
</evidence>
<dbReference type="InterPro" id="IPR011650">
    <property type="entry name" value="Peptidase_M20_dimer"/>
</dbReference>
<feature type="binding site" evidence="1">
    <location>
        <position position="346"/>
    </location>
    <ligand>
        <name>Mn(2+)</name>
        <dbReference type="ChEBI" id="CHEBI:29035"/>
        <label>2</label>
    </ligand>
</feature>
<feature type="binding site" evidence="1">
    <location>
        <position position="92"/>
    </location>
    <ligand>
        <name>Mn(2+)</name>
        <dbReference type="ChEBI" id="CHEBI:29035"/>
        <label>2</label>
    </ligand>
</feature>
<feature type="binding site" evidence="1">
    <location>
        <position position="152"/>
    </location>
    <ligand>
        <name>Mn(2+)</name>
        <dbReference type="ChEBI" id="CHEBI:29035"/>
        <label>2</label>
    </ligand>
</feature>
<gene>
    <name evidence="3" type="ORF">BFG57_12775</name>
</gene>
<dbReference type="Pfam" id="PF01546">
    <property type="entry name" value="Peptidase_M20"/>
    <property type="match status" value="1"/>
</dbReference>
<dbReference type="PANTHER" id="PTHR11014">
    <property type="entry name" value="PEPTIDASE M20 FAMILY MEMBER"/>
    <property type="match status" value="1"/>
</dbReference>
<dbReference type="SUPFAM" id="SSF55031">
    <property type="entry name" value="Bacterial exopeptidase dimerisation domain"/>
    <property type="match status" value="1"/>
</dbReference>
<organism evidence="3 4">
    <name type="scientific">Bacillus solimangrovi</name>
    <dbReference type="NCBI Taxonomy" id="1305675"/>
    <lineage>
        <taxon>Bacteria</taxon>
        <taxon>Bacillati</taxon>
        <taxon>Bacillota</taxon>
        <taxon>Bacilli</taxon>
        <taxon>Bacillales</taxon>
        <taxon>Bacillaceae</taxon>
        <taxon>Bacillus</taxon>
    </lineage>
</organism>
<dbReference type="RefSeq" id="WP_069716732.1">
    <property type="nucleotide sequence ID" value="NZ_MJEH01000014.1"/>
</dbReference>
<keyword evidence="4" id="KW-1185">Reference proteome</keyword>
<evidence type="ECO:0000313" key="4">
    <source>
        <dbReference type="Proteomes" id="UP000095209"/>
    </source>
</evidence>
<dbReference type="InterPro" id="IPR017439">
    <property type="entry name" value="Amidohydrolase"/>
</dbReference>
<feature type="binding site" evidence="1">
    <location>
        <position position="94"/>
    </location>
    <ligand>
        <name>Mn(2+)</name>
        <dbReference type="ChEBI" id="CHEBI:29035"/>
        <label>2</label>
    </ligand>
</feature>
<dbReference type="NCBIfam" id="TIGR01891">
    <property type="entry name" value="amidohydrolases"/>
    <property type="match status" value="1"/>
</dbReference>
<dbReference type="EMBL" id="MJEH01000014">
    <property type="protein sequence ID" value="OEH93267.1"/>
    <property type="molecule type" value="Genomic_DNA"/>
</dbReference>
<dbReference type="Gene3D" id="3.40.630.10">
    <property type="entry name" value="Zn peptidases"/>
    <property type="match status" value="1"/>
</dbReference>
<dbReference type="GO" id="GO:0046872">
    <property type="term" value="F:metal ion binding"/>
    <property type="evidence" value="ECO:0007669"/>
    <property type="project" value="UniProtKB-KW"/>
</dbReference>
<evidence type="ECO:0000259" key="2">
    <source>
        <dbReference type="Pfam" id="PF07687"/>
    </source>
</evidence>
<name>A0A1E5LGR2_9BACI</name>
<keyword evidence="1" id="KW-0464">Manganese</keyword>
<sequence>MSISIEQLRDYVYQTQKYLHKIPEPAFKEKKTSTYIAKQLKEMGYEVTEHIAKTGVTAKLTGKNEYPCVAIRADMDCIVHEMKNEIMYRHSCGHDAHSSTALGIARFMKDRIYNLNGSVKFIFQPAEEIGEGAKAMTAAGVLEGVDYLIGYHLRTAHECPFGKMSPALIHSASCKIIGEIYGKTAHGGRPHLGINAIDVLSSLVTNINTIRFNPQSGTSVKFTQLHAGKGSVNVIPEYGTFAMDVRSGSNEELKAVIRKIEKMIAHTADMHDGKIEYRVTEGVPAPLYDENLMQTAQRAIVKILGSENVVDPIHTPGGEDFHYYSQLTNVKSIYLAIGANVCPGLHDPEMTFEKEAMLHGVEVISDMVEQLLSKGS</sequence>
<evidence type="ECO:0000313" key="3">
    <source>
        <dbReference type="EMBL" id="OEH93267.1"/>
    </source>
</evidence>
<comment type="caution">
    <text evidence="3">The sequence shown here is derived from an EMBL/GenBank/DDBJ whole genome shotgun (WGS) entry which is preliminary data.</text>
</comment>
<dbReference type="OrthoDB" id="9776731at2"/>
<dbReference type="Pfam" id="PF07687">
    <property type="entry name" value="M20_dimer"/>
    <property type="match status" value="1"/>
</dbReference>
<proteinExistence type="predicted"/>
<dbReference type="STRING" id="1305675.BFG57_12775"/>
<accession>A0A1E5LGR2</accession>
<keyword evidence="1" id="KW-0479">Metal-binding</keyword>
<dbReference type="AlphaFoldDB" id="A0A1E5LGR2"/>
<feature type="domain" description="Peptidase M20 dimerisation" evidence="2">
    <location>
        <begin position="172"/>
        <end position="267"/>
    </location>
</feature>
<dbReference type="PIRSF" id="PIRSF005962">
    <property type="entry name" value="Pept_M20D_amidohydro"/>
    <property type="match status" value="1"/>
</dbReference>
<feature type="binding site" evidence="1">
    <location>
        <position position="128"/>
    </location>
    <ligand>
        <name>Mn(2+)</name>
        <dbReference type="ChEBI" id="CHEBI:29035"/>
        <label>2</label>
    </ligand>
</feature>
<dbReference type="SUPFAM" id="SSF53187">
    <property type="entry name" value="Zn-dependent exopeptidases"/>
    <property type="match status" value="1"/>
</dbReference>
<dbReference type="PANTHER" id="PTHR11014:SF122">
    <property type="entry name" value="AMIDOHYDROLASE AMHX"/>
    <property type="match status" value="1"/>
</dbReference>
<dbReference type="Proteomes" id="UP000095209">
    <property type="component" value="Unassembled WGS sequence"/>
</dbReference>
<comment type="cofactor">
    <cofactor evidence="1">
        <name>Mn(2+)</name>
        <dbReference type="ChEBI" id="CHEBI:29035"/>
    </cofactor>
    <text evidence="1">The Mn(2+) ion enhances activity.</text>
</comment>